<reference evidence="3" key="2">
    <citation type="submission" date="2020-11" db="EMBL/GenBank/DDBJ databases">
        <authorList>
            <person name="McCartney M.A."/>
            <person name="Auch B."/>
            <person name="Kono T."/>
            <person name="Mallez S."/>
            <person name="Becker A."/>
            <person name="Gohl D.M."/>
            <person name="Silverstein K.A.T."/>
            <person name="Koren S."/>
            <person name="Bechman K.B."/>
            <person name="Herman A."/>
            <person name="Abrahante J.E."/>
            <person name="Garbe J."/>
        </authorList>
    </citation>
    <scope>NUCLEOTIDE SEQUENCE</scope>
    <source>
        <strain evidence="3">Duluth1</strain>
        <tissue evidence="3">Whole animal</tissue>
    </source>
</reference>
<reference evidence="3" key="1">
    <citation type="journal article" date="2019" name="bioRxiv">
        <title>The Genome of the Zebra Mussel, Dreissena polymorpha: A Resource for Invasive Species Research.</title>
        <authorList>
            <person name="McCartney M.A."/>
            <person name="Auch B."/>
            <person name="Kono T."/>
            <person name="Mallez S."/>
            <person name="Zhang Y."/>
            <person name="Obille A."/>
            <person name="Becker A."/>
            <person name="Abrahante J.E."/>
            <person name="Garbe J."/>
            <person name="Badalamenti J.P."/>
            <person name="Herman A."/>
            <person name="Mangelson H."/>
            <person name="Liachko I."/>
            <person name="Sullivan S."/>
            <person name="Sone E.D."/>
            <person name="Koren S."/>
            <person name="Silverstein K.A.T."/>
            <person name="Beckman K.B."/>
            <person name="Gohl D.M."/>
        </authorList>
    </citation>
    <scope>NUCLEOTIDE SEQUENCE</scope>
    <source>
        <strain evidence="3">Duluth1</strain>
        <tissue evidence="3">Whole animal</tissue>
    </source>
</reference>
<proteinExistence type="predicted"/>
<protein>
    <recommendedName>
        <fullName evidence="5">Secreted protein</fullName>
    </recommendedName>
</protein>
<evidence type="ECO:0000313" key="3">
    <source>
        <dbReference type="EMBL" id="KAH3818499.1"/>
    </source>
</evidence>
<name>A0A9D4GJS9_DREPO</name>
<feature type="chain" id="PRO_5038932023" description="Secreted protein" evidence="2">
    <location>
        <begin position="21"/>
        <end position="84"/>
    </location>
</feature>
<gene>
    <name evidence="3" type="ORF">DPMN_120220</name>
</gene>
<sequence length="84" mass="9419">MQLTFTPLISPVLWVTKILTQPACVPCEGSGSVAGDNTRRHTESAAHKEHGDIFKLPKEELLPWQSGLAPTSYWEKPWIVFKCL</sequence>
<feature type="signal peptide" evidence="2">
    <location>
        <begin position="1"/>
        <end position="20"/>
    </location>
</feature>
<evidence type="ECO:0000256" key="1">
    <source>
        <dbReference type="SAM" id="MobiDB-lite"/>
    </source>
</evidence>
<feature type="compositionally biased region" description="Basic and acidic residues" evidence="1">
    <location>
        <begin position="37"/>
        <end position="49"/>
    </location>
</feature>
<dbReference type="EMBL" id="JAIWYP010000005">
    <property type="protein sequence ID" value="KAH3818499.1"/>
    <property type="molecule type" value="Genomic_DNA"/>
</dbReference>
<evidence type="ECO:0000256" key="2">
    <source>
        <dbReference type="SAM" id="SignalP"/>
    </source>
</evidence>
<accession>A0A9D4GJS9</accession>
<dbReference type="Proteomes" id="UP000828390">
    <property type="component" value="Unassembled WGS sequence"/>
</dbReference>
<organism evidence="3 4">
    <name type="scientific">Dreissena polymorpha</name>
    <name type="common">Zebra mussel</name>
    <name type="synonym">Mytilus polymorpha</name>
    <dbReference type="NCBI Taxonomy" id="45954"/>
    <lineage>
        <taxon>Eukaryota</taxon>
        <taxon>Metazoa</taxon>
        <taxon>Spiralia</taxon>
        <taxon>Lophotrochozoa</taxon>
        <taxon>Mollusca</taxon>
        <taxon>Bivalvia</taxon>
        <taxon>Autobranchia</taxon>
        <taxon>Heteroconchia</taxon>
        <taxon>Euheterodonta</taxon>
        <taxon>Imparidentia</taxon>
        <taxon>Neoheterodontei</taxon>
        <taxon>Myida</taxon>
        <taxon>Dreissenoidea</taxon>
        <taxon>Dreissenidae</taxon>
        <taxon>Dreissena</taxon>
    </lineage>
</organism>
<comment type="caution">
    <text evidence="3">The sequence shown here is derived from an EMBL/GenBank/DDBJ whole genome shotgun (WGS) entry which is preliminary data.</text>
</comment>
<feature type="region of interest" description="Disordered" evidence="1">
    <location>
        <begin position="29"/>
        <end position="49"/>
    </location>
</feature>
<evidence type="ECO:0000313" key="4">
    <source>
        <dbReference type="Proteomes" id="UP000828390"/>
    </source>
</evidence>
<dbReference type="AlphaFoldDB" id="A0A9D4GJS9"/>
<evidence type="ECO:0008006" key="5">
    <source>
        <dbReference type="Google" id="ProtNLM"/>
    </source>
</evidence>
<keyword evidence="2" id="KW-0732">Signal</keyword>
<keyword evidence="4" id="KW-1185">Reference proteome</keyword>